<evidence type="ECO:0000313" key="12">
    <source>
        <dbReference type="Proteomes" id="UP000199452"/>
    </source>
</evidence>
<dbReference type="NCBIfam" id="NF011369">
    <property type="entry name" value="PRK14788.1"/>
    <property type="match status" value="1"/>
</dbReference>
<dbReference type="EMBL" id="FMYP01000028">
    <property type="protein sequence ID" value="SDC36890.1"/>
    <property type="molecule type" value="Genomic_DNA"/>
</dbReference>
<evidence type="ECO:0000256" key="8">
    <source>
        <dbReference type="ARBA" id="ARBA00023136"/>
    </source>
</evidence>
<keyword evidence="6 9" id="KW-0378">Hydrolase</keyword>
<evidence type="ECO:0000256" key="7">
    <source>
        <dbReference type="ARBA" id="ARBA00022989"/>
    </source>
</evidence>
<accession>A0A1G6L0N4</accession>
<evidence type="ECO:0000256" key="5">
    <source>
        <dbReference type="ARBA" id="ARBA00022750"/>
    </source>
</evidence>
<dbReference type="Pfam" id="PF01252">
    <property type="entry name" value="Peptidase_A8"/>
    <property type="match status" value="1"/>
</dbReference>
<name>A0A1G6L0N4_9BACT</name>
<keyword evidence="5 9" id="KW-0064">Aspartyl protease</keyword>
<evidence type="ECO:0000256" key="6">
    <source>
        <dbReference type="ARBA" id="ARBA00022801"/>
    </source>
</evidence>
<keyword evidence="3 9" id="KW-0645">Protease</keyword>
<dbReference type="OrthoDB" id="9810259at2"/>
<evidence type="ECO:0000256" key="1">
    <source>
        <dbReference type="ARBA" id="ARBA00006139"/>
    </source>
</evidence>
<comment type="similarity">
    <text evidence="1 9 10">Belongs to the peptidase A8 family.</text>
</comment>
<dbReference type="PANTHER" id="PTHR33695">
    <property type="entry name" value="LIPOPROTEIN SIGNAL PEPTIDASE"/>
    <property type="match status" value="1"/>
</dbReference>
<evidence type="ECO:0000256" key="4">
    <source>
        <dbReference type="ARBA" id="ARBA00022692"/>
    </source>
</evidence>
<organism evidence="11 12">
    <name type="scientific">Williamwhitmania taraxaci</name>
    <dbReference type="NCBI Taxonomy" id="1640674"/>
    <lineage>
        <taxon>Bacteria</taxon>
        <taxon>Pseudomonadati</taxon>
        <taxon>Bacteroidota</taxon>
        <taxon>Bacteroidia</taxon>
        <taxon>Bacteroidales</taxon>
        <taxon>Williamwhitmaniaceae</taxon>
        <taxon>Williamwhitmania</taxon>
    </lineage>
</organism>
<feature type="transmembrane region" description="Helical" evidence="9">
    <location>
        <begin position="173"/>
        <end position="195"/>
    </location>
</feature>
<keyword evidence="7 9" id="KW-1133">Transmembrane helix</keyword>
<evidence type="ECO:0000313" key="11">
    <source>
        <dbReference type="EMBL" id="SDC36890.1"/>
    </source>
</evidence>
<dbReference type="STRING" id="1640674.SAMN05216323_102819"/>
<keyword evidence="12" id="KW-1185">Reference proteome</keyword>
<feature type="active site" evidence="9">
    <location>
        <position position="149"/>
    </location>
</feature>
<reference evidence="11 12" key="1">
    <citation type="submission" date="2016-09" db="EMBL/GenBank/DDBJ databases">
        <authorList>
            <person name="Capua I."/>
            <person name="De Benedictis P."/>
            <person name="Joannis T."/>
            <person name="Lombin L.H."/>
            <person name="Cattoli G."/>
        </authorList>
    </citation>
    <scope>NUCLEOTIDE SEQUENCE [LARGE SCALE GENOMIC DNA]</scope>
    <source>
        <strain evidence="11 12">A7P-90m</strain>
    </source>
</reference>
<dbReference type="Proteomes" id="UP000199452">
    <property type="component" value="Unassembled WGS sequence"/>
</dbReference>
<dbReference type="AlphaFoldDB" id="A0A1G6L0N4"/>
<dbReference type="PRINTS" id="PR00781">
    <property type="entry name" value="LIPOSIGPTASE"/>
</dbReference>
<dbReference type="GO" id="GO:0005886">
    <property type="term" value="C:plasma membrane"/>
    <property type="evidence" value="ECO:0007669"/>
    <property type="project" value="UniProtKB-SubCell"/>
</dbReference>
<feature type="transmembrane region" description="Helical" evidence="9">
    <location>
        <begin position="97"/>
        <end position="121"/>
    </location>
</feature>
<comment type="pathway">
    <text evidence="9">Protein modification; lipoprotein biosynthesis (signal peptide cleavage).</text>
</comment>
<evidence type="ECO:0000256" key="2">
    <source>
        <dbReference type="ARBA" id="ARBA00022475"/>
    </source>
</evidence>
<dbReference type="GO" id="GO:0004190">
    <property type="term" value="F:aspartic-type endopeptidase activity"/>
    <property type="evidence" value="ECO:0007669"/>
    <property type="project" value="UniProtKB-UniRule"/>
</dbReference>
<proteinExistence type="inferred from homology"/>
<keyword evidence="8 9" id="KW-0472">Membrane</keyword>
<dbReference type="HAMAP" id="MF_00161">
    <property type="entry name" value="LspA"/>
    <property type="match status" value="1"/>
</dbReference>
<keyword evidence="2 9" id="KW-1003">Cell membrane</keyword>
<dbReference type="UniPathway" id="UPA00665"/>
<protein>
    <recommendedName>
        <fullName evidence="9">Lipoprotein signal peptidase</fullName>
        <ecNumber evidence="9">3.4.23.36</ecNumber>
    </recommendedName>
    <alternativeName>
        <fullName evidence="9">Prolipoprotein signal peptidase</fullName>
    </alternativeName>
    <alternativeName>
        <fullName evidence="9">Signal peptidase II</fullName>
        <shortName evidence="9">SPase II</shortName>
    </alternativeName>
</protein>
<comment type="catalytic activity">
    <reaction evidence="9">
        <text>Release of signal peptides from bacterial membrane prolipoproteins. Hydrolyzes -Xaa-Yaa-Zaa-|-(S,diacylglyceryl)Cys-, in which Xaa is hydrophobic (preferably Leu), and Yaa (Ala or Ser) and Zaa (Gly or Ala) have small, neutral side chains.</text>
        <dbReference type="EC" id="3.4.23.36"/>
    </reaction>
</comment>
<keyword evidence="4 9" id="KW-0812">Transmembrane</keyword>
<sequence>MKRLSILQQAALVVFAVLLLDQSVKIWIKMTMKIGDSFQVFGNWFYILFTENKGMAFGMEFGGDFGKLALSLFRIVAVIGIGWYLHKLSKSNASKGLIFGLALVLAGALGNIIDSMVYGMLFTDSYGRMAEFLPAAGGYASFLHGRVVDMLYFPLFEGFYPSWIPFVGGEEFVFFRPIFNIADSSISIGVVYLLIFHRKELFKEEHKTIEDQETPAKNAE</sequence>
<comment type="subcellular location">
    <subcellularLocation>
        <location evidence="9">Cell membrane</location>
        <topology evidence="9">Multi-pass membrane protein</topology>
    </subcellularLocation>
</comment>
<feature type="active site" evidence="9">
    <location>
        <position position="183"/>
    </location>
</feature>
<evidence type="ECO:0000256" key="3">
    <source>
        <dbReference type="ARBA" id="ARBA00022670"/>
    </source>
</evidence>
<comment type="function">
    <text evidence="9">This protein specifically catalyzes the removal of signal peptides from prolipoproteins.</text>
</comment>
<gene>
    <name evidence="9" type="primary">lspA</name>
    <name evidence="11" type="ORF">SAMN05216323_102819</name>
</gene>
<dbReference type="GO" id="GO:0006508">
    <property type="term" value="P:proteolysis"/>
    <property type="evidence" value="ECO:0007669"/>
    <property type="project" value="UniProtKB-KW"/>
</dbReference>
<evidence type="ECO:0000256" key="9">
    <source>
        <dbReference type="HAMAP-Rule" id="MF_00161"/>
    </source>
</evidence>
<comment type="caution">
    <text evidence="9">Lacks conserved residue(s) required for the propagation of feature annotation.</text>
</comment>
<dbReference type="PANTHER" id="PTHR33695:SF1">
    <property type="entry name" value="LIPOPROTEIN SIGNAL PEPTIDASE"/>
    <property type="match status" value="1"/>
</dbReference>
<dbReference type="RefSeq" id="WP_092438048.1">
    <property type="nucleotide sequence ID" value="NZ_FMYP01000028.1"/>
</dbReference>
<evidence type="ECO:0000256" key="10">
    <source>
        <dbReference type="RuleBase" id="RU004181"/>
    </source>
</evidence>
<dbReference type="InterPro" id="IPR001872">
    <property type="entry name" value="Peptidase_A8"/>
</dbReference>
<feature type="transmembrane region" description="Helical" evidence="9">
    <location>
        <begin position="65"/>
        <end position="85"/>
    </location>
</feature>
<dbReference type="EC" id="3.4.23.36" evidence="9"/>